<dbReference type="Proteomes" id="UP000284842">
    <property type="component" value="Unassembled WGS sequence"/>
</dbReference>
<keyword evidence="2" id="KW-1185">Reference proteome</keyword>
<organism evidence="1 2">
    <name type="scientific">Panaeolus cyanescens</name>
    <dbReference type="NCBI Taxonomy" id="181874"/>
    <lineage>
        <taxon>Eukaryota</taxon>
        <taxon>Fungi</taxon>
        <taxon>Dikarya</taxon>
        <taxon>Basidiomycota</taxon>
        <taxon>Agaricomycotina</taxon>
        <taxon>Agaricomycetes</taxon>
        <taxon>Agaricomycetidae</taxon>
        <taxon>Agaricales</taxon>
        <taxon>Agaricineae</taxon>
        <taxon>Galeropsidaceae</taxon>
        <taxon>Panaeolus</taxon>
    </lineage>
</organism>
<protein>
    <submittedName>
        <fullName evidence="1">Uncharacterized protein</fullName>
    </submittedName>
</protein>
<name>A0A409WJE4_9AGAR</name>
<dbReference type="AlphaFoldDB" id="A0A409WJE4"/>
<dbReference type="InParanoid" id="A0A409WJE4"/>
<reference evidence="1 2" key="1">
    <citation type="journal article" date="2018" name="Evol. Lett.">
        <title>Horizontal gene cluster transfer increased hallucinogenic mushroom diversity.</title>
        <authorList>
            <person name="Reynolds H.T."/>
            <person name="Vijayakumar V."/>
            <person name="Gluck-Thaler E."/>
            <person name="Korotkin H.B."/>
            <person name="Matheny P.B."/>
            <person name="Slot J.C."/>
        </authorList>
    </citation>
    <scope>NUCLEOTIDE SEQUENCE [LARGE SCALE GENOMIC DNA]</scope>
    <source>
        <strain evidence="1 2">2629</strain>
    </source>
</reference>
<evidence type="ECO:0000313" key="1">
    <source>
        <dbReference type="EMBL" id="PPQ78644.1"/>
    </source>
</evidence>
<proteinExistence type="predicted"/>
<accession>A0A409WJE4</accession>
<comment type="caution">
    <text evidence="1">The sequence shown here is derived from an EMBL/GenBank/DDBJ whole genome shotgun (WGS) entry which is preliminary data.</text>
</comment>
<dbReference type="EMBL" id="NHTK01005455">
    <property type="protein sequence ID" value="PPQ78644.1"/>
    <property type="molecule type" value="Genomic_DNA"/>
</dbReference>
<gene>
    <name evidence="1" type="ORF">CVT24_002098</name>
</gene>
<sequence>MDASSASSGRVRMTSALPSNTTVALMARLAHSIATSVMKEVVLQWLGDEKGIDLSALALSTMKKSLDLGIPSILP</sequence>
<evidence type="ECO:0000313" key="2">
    <source>
        <dbReference type="Proteomes" id="UP000284842"/>
    </source>
</evidence>